<feature type="region of interest" description="Disordered" evidence="8">
    <location>
        <begin position="1037"/>
        <end position="1068"/>
    </location>
</feature>
<evidence type="ECO:0000256" key="3">
    <source>
        <dbReference type="ARBA" id="ARBA00022448"/>
    </source>
</evidence>
<dbReference type="KEGG" id="aagg:ETAA8_17930"/>
<gene>
    <name evidence="10" type="primary">czcA_2</name>
    <name evidence="10" type="ORF">ETAA8_17930</name>
</gene>
<evidence type="ECO:0000256" key="6">
    <source>
        <dbReference type="ARBA" id="ARBA00022989"/>
    </source>
</evidence>
<dbReference type="Gene3D" id="3.30.70.1440">
    <property type="entry name" value="Multidrug efflux transporter AcrB pore domain"/>
    <property type="match status" value="1"/>
</dbReference>
<accession>A0A517Y977</accession>
<dbReference type="PRINTS" id="PR00702">
    <property type="entry name" value="ACRIFLAVINRP"/>
</dbReference>
<dbReference type="Gene3D" id="3.30.70.1430">
    <property type="entry name" value="Multidrug efflux transporter AcrB pore domain"/>
    <property type="match status" value="2"/>
</dbReference>
<feature type="transmembrane region" description="Helical" evidence="9">
    <location>
        <begin position="337"/>
        <end position="356"/>
    </location>
</feature>
<dbReference type="InterPro" id="IPR004763">
    <property type="entry name" value="CusA-like"/>
</dbReference>
<dbReference type="OrthoDB" id="219750at2"/>
<comment type="subcellular location">
    <subcellularLocation>
        <location evidence="1">Cell membrane</location>
        <topology evidence="1">Multi-pass membrane protein</topology>
    </subcellularLocation>
</comment>
<dbReference type="InterPro" id="IPR001036">
    <property type="entry name" value="Acrflvin-R"/>
</dbReference>
<dbReference type="SUPFAM" id="SSF82866">
    <property type="entry name" value="Multidrug efflux transporter AcrB transmembrane domain"/>
    <property type="match status" value="2"/>
</dbReference>
<dbReference type="NCBIfam" id="TIGR00914">
    <property type="entry name" value="2A0601"/>
    <property type="match status" value="1"/>
</dbReference>
<dbReference type="GO" id="GO:0005886">
    <property type="term" value="C:plasma membrane"/>
    <property type="evidence" value="ECO:0007669"/>
    <property type="project" value="UniProtKB-SubCell"/>
</dbReference>
<dbReference type="Gene3D" id="3.30.70.1320">
    <property type="entry name" value="Multidrug efflux transporter AcrB pore domain like"/>
    <property type="match status" value="1"/>
</dbReference>
<feature type="transmembrane region" description="Helical" evidence="9">
    <location>
        <begin position="363"/>
        <end position="383"/>
    </location>
</feature>
<dbReference type="EMBL" id="CP036274">
    <property type="protein sequence ID" value="QDU26712.1"/>
    <property type="molecule type" value="Genomic_DNA"/>
</dbReference>
<feature type="transmembrane region" description="Helical" evidence="9">
    <location>
        <begin position="535"/>
        <end position="554"/>
    </location>
</feature>
<dbReference type="GO" id="GO:0042910">
    <property type="term" value="F:xenobiotic transmembrane transporter activity"/>
    <property type="evidence" value="ECO:0007669"/>
    <property type="project" value="TreeGrafter"/>
</dbReference>
<feature type="transmembrane region" description="Helical" evidence="9">
    <location>
        <begin position="997"/>
        <end position="1019"/>
    </location>
</feature>
<name>A0A517Y977_9BACT</name>
<feature type="transmembrane region" description="Helical" evidence="9">
    <location>
        <begin position="868"/>
        <end position="888"/>
    </location>
</feature>
<dbReference type="Pfam" id="PF00873">
    <property type="entry name" value="ACR_tran"/>
    <property type="match status" value="1"/>
</dbReference>
<keyword evidence="7 9" id="KW-0472">Membrane</keyword>
<feature type="transmembrane region" description="Helical" evidence="9">
    <location>
        <begin position="474"/>
        <end position="499"/>
    </location>
</feature>
<evidence type="ECO:0000256" key="5">
    <source>
        <dbReference type="ARBA" id="ARBA00022692"/>
    </source>
</evidence>
<dbReference type="SUPFAM" id="SSF82714">
    <property type="entry name" value="Multidrug efflux transporter AcrB TolC docking domain, DN and DC subdomains"/>
    <property type="match status" value="2"/>
</dbReference>
<evidence type="ECO:0000256" key="2">
    <source>
        <dbReference type="ARBA" id="ARBA00010942"/>
    </source>
</evidence>
<dbReference type="Gene3D" id="3.30.2090.10">
    <property type="entry name" value="Multidrug efflux transporter AcrB TolC docking domain, DN and DC subdomains"/>
    <property type="match status" value="2"/>
</dbReference>
<feature type="transmembrane region" description="Helical" evidence="9">
    <location>
        <begin position="444"/>
        <end position="462"/>
    </location>
</feature>
<dbReference type="AlphaFoldDB" id="A0A517Y977"/>
<evidence type="ECO:0000256" key="9">
    <source>
        <dbReference type="SAM" id="Phobius"/>
    </source>
</evidence>
<dbReference type="GO" id="GO:0008324">
    <property type="term" value="F:monoatomic cation transmembrane transporter activity"/>
    <property type="evidence" value="ECO:0007669"/>
    <property type="project" value="InterPro"/>
</dbReference>
<evidence type="ECO:0000256" key="7">
    <source>
        <dbReference type="ARBA" id="ARBA00023136"/>
    </source>
</evidence>
<evidence type="ECO:0000256" key="4">
    <source>
        <dbReference type="ARBA" id="ARBA00022475"/>
    </source>
</evidence>
<keyword evidence="5 9" id="KW-0812">Transmembrane</keyword>
<keyword evidence="3" id="KW-0813">Transport</keyword>
<keyword evidence="6 9" id="KW-1133">Transmembrane helix</keyword>
<proteinExistence type="inferred from homology"/>
<evidence type="ECO:0000313" key="11">
    <source>
        <dbReference type="Proteomes" id="UP000315017"/>
    </source>
</evidence>
<dbReference type="SUPFAM" id="SSF82693">
    <property type="entry name" value="Multidrug efflux transporter AcrB pore domain, PN1, PN2, PC1 and PC2 subdomains"/>
    <property type="match status" value="3"/>
</dbReference>
<dbReference type="Proteomes" id="UP000315017">
    <property type="component" value="Chromosome"/>
</dbReference>
<comment type="similarity">
    <text evidence="2">Belongs to the resistance-nodulation-cell division (RND) (TC 2.A.6) family.</text>
</comment>
<feature type="transmembrane region" description="Helical" evidence="9">
    <location>
        <begin position="12"/>
        <end position="29"/>
    </location>
</feature>
<feature type="transmembrane region" description="Helical" evidence="9">
    <location>
        <begin position="969"/>
        <end position="991"/>
    </location>
</feature>
<evidence type="ECO:0000313" key="10">
    <source>
        <dbReference type="EMBL" id="QDU26712.1"/>
    </source>
</evidence>
<sequence>MLNSIIKMALRYRLITIALALVITVYGSYEMYQLPIDVFPDLNRPRVTVMTEALGLAPEEVETLITFPLESSLNGATGVQAVRSSSGVGLSVIYVEFAWGTDIYVDRQIVAEKLALAADRLPKGVKPQMAPISSIMGQVIQIGVTSEGNKTDPIEVRTLADWVIRQRLLTIPGVAQVITMGGGRKQYQVLANPSEMLKYDVTLEDIEKAVAGSNSNATGGYLEEGGQELLVRSMGRLRNIKDIDKVVVKAGTDRSILLNQVATVREAAQVKRGDAAVDSSPAVMIIVSKQPGADTRLLTTNVINALADLRLSLPPDLKINAEVYQQKEFIDLSIHNVIEALVVGGVLVVIILFVFLLNFRTTFITLTAIPLSMVVTGLIFKWFGLSINTMTLGGLAVAIGELVDDAIVDVENIFRRLRENKHSPNPKSALRVVYEASSEVRNSIVFSTILVVLVFIPLFALGGMEGRLFTPLGVAYIVSIIASLFVSLTVTPVLSYWLLPNAKFMDHEQDGLLLRVLKWVAGFAIRISVKHPWPILGTVAVAVAISIFTVTQLGRDFLPPFNEGSVQVNVLLPPGTSLATSDRIAKMVDDRIGKIEGVLAYGRRTGRAELDEHAEGVNVSEIIISFDPKAHRGREEVLAELREELTQVPGVVIAVEQPLAHLISHMLSGVKAQVGIKLYGEDLEVLRRTAEEMKAAMTDVPGVKDLMVEQQIEIPQLQIELNRDQLARYGLTPDYVNEFIETAMNGRTVSEIVLGERKFDLVVRLDDEHRQNLNEIGRLSLNLPAGGRIQLSQVATIRRGSGPNTINRENVRRRIIIQCNTADRDLNSVVTDIQKKLAPIQTRLAKDHPGYLIEYGGQFESQRNATRMIGLLSLISLAAMFLALYTLFGSTNLALQVLSALPMAAIGAVAALVITGQSLTVASMVGFISLSGIASRNGILLIAHYLHLVEHEGEQFTPEMIERAGKERLAPMLMTALTAGIALVPLVLAAGEPGKEILYPVATVIMGGLISSTLLDFFVHPALFWCFGRKEAEQHLHDSDEDELDSDDHTVPVTSPASSVAAGTAVHT</sequence>
<evidence type="ECO:0000256" key="8">
    <source>
        <dbReference type="SAM" id="MobiDB-lite"/>
    </source>
</evidence>
<feature type="transmembrane region" description="Helical" evidence="9">
    <location>
        <begin position="894"/>
        <end position="914"/>
    </location>
</feature>
<protein>
    <submittedName>
        <fullName evidence="10">Cobalt-zinc-cadmium resistance protein CzcA</fullName>
    </submittedName>
</protein>
<reference evidence="10 11" key="1">
    <citation type="submission" date="2019-02" db="EMBL/GenBank/DDBJ databases">
        <title>Deep-cultivation of Planctomycetes and their phenomic and genomic characterization uncovers novel biology.</title>
        <authorList>
            <person name="Wiegand S."/>
            <person name="Jogler M."/>
            <person name="Boedeker C."/>
            <person name="Pinto D."/>
            <person name="Vollmers J."/>
            <person name="Rivas-Marin E."/>
            <person name="Kohn T."/>
            <person name="Peeters S.H."/>
            <person name="Heuer A."/>
            <person name="Rast P."/>
            <person name="Oberbeckmann S."/>
            <person name="Bunk B."/>
            <person name="Jeske O."/>
            <person name="Meyerdierks A."/>
            <person name="Storesund J.E."/>
            <person name="Kallscheuer N."/>
            <person name="Luecker S."/>
            <person name="Lage O.M."/>
            <person name="Pohl T."/>
            <person name="Merkel B.J."/>
            <person name="Hornburger P."/>
            <person name="Mueller R.-W."/>
            <person name="Bruemmer F."/>
            <person name="Labrenz M."/>
            <person name="Spormann A.M."/>
            <person name="Op den Camp H."/>
            <person name="Overmann J."/>
            <person name="Amann R."/>
            <person name="Jetten M.S.M."/>
            <person name="Mascher T."/>
            <person name="Medema M.H."/>
            <person name="Devos D.P."/>
            <person name="Kaster A.-K."/>
            <person name="Ovreas L."/>
            <person name="Rohde M."/>
            <person name="Galperin M.Y."/>
            <person name="Jogler C."/>
        </authorList>
    </citation>
    <scope>NUCLEOTIDE SEQUENCE [LARGE SCALE GENOMIC DNA]</scope>
    <source>
        <strain evidence="10 11">ETA_A8</strain>
    </source>
</reference>
<keyword evidence="11" id="KW-1185">Reference proteome</keyword>
<dbReference type="RefSeq" id="WP_145087502.1">
    <property type="nucleotide sequence ID" value="NZ_CP036274.1"/>
</dbReference>
<keyword evidence="4" id="KW-1003">Cell membrane</keyword>
<dbReference type="PANTHER" id="PTHR32063">
    <property type="match status" value="1"/>
</dbReference>
<dbReference type="PANTHER" id="PTHR32063:SF4">
    <property type="entry name" value="SLR6043 PROTEIN"/>
    <property type="match status" value="1"/>
</dbReference>
<organism evidence="10 11">
    <name type="scientific">Anatilimnocola aggregata</name>
    <dbReference type="NCBI Taxonomy" id="2528021"/>
    <lineage>
        <taxon>Bacteria</taxon>
        <taxon>Pseudomonadati</taxon>
        <taxon>Planctomycetota</taxon>
        <taxon>Planctomycetia</taxon>
        <taxon>Pirellulales</taxon>
        <taxon>Pirellulaceae</taxon>
        <taxon>Anatilimnocola</taxon>
    </lineage>
</organism>
<dbReference type="Gene3D" id="1.20.1640.10">
    <property type="entry name" value="Multidrug efflux transporter AcrB transmembrane domain"/>
    <property type="match status" value="2"/>
</dbReference>
<evidence type="ECO:0000256" key="1">
    <source>
        <dbReference type="ARBA" id="ARBA00004651"/>
    </source>
</evidence>
<dbReference type="InterPro" id="IPR027463">
    <property type="entry name" value="AcrB_DN_DC_subdom"/>
</dbReference>